<dbReference type="EMBL" id="WMEU01000003">
    <property type="protein sequence ID" value="MYL53741.1"/>
    <property type="molecule type" value="Genomic_DNA"/>
</dbReference>
<protein>
    <submittedName>
        <fullName evidence="1">Uncharacterized protein</fullName>
    </submittedName>
</protein>
<sequence length="885" mass="96433">MNKSPFKVMTTAALASAVAVPAVVAGAAAPAEAAEVEIQHIAIEDSEGTVWTITMEELADAQFEGDGEVYDLLQDGEIVGVSVEEGEFVSYTALVNAVFDSEDDRTSLEILADISDDEEALVPQDQVDEYKDFGEPVTPMVESVSAINLKQVSFEYSGDVDMDALVDSENYTLEDVEGNNLDSSVDNVEVNEDEQTVTLTLDTNVDNQTDAVLTVDSDVTGEEVESELTFFDTTVPSVEGGSVIGSDTLKVQFSEPLAVKDISEDDEAAEWVLDNEDETSVKEAFEVTGDGSYYISDVTFQKNNTEAQVTLYSDIDEDTIEVSVDSMLEDYAGYSVTEETLELDMVEDEEAPELVDYKNATPNSVTLVFNEDIKVDDSDLEDLENFYHTNSNNTVVETPEVDGNELTLTFANGEDADEDNPLPEGTAYIYVDGEIISDFFNNEVDSQLRTQIDVDVDEVAPELTEVDASEEEINLTFSEDVSAEEEDFMVLDENGEEDDVINGITVEGDEVTIETDELQGDYALVVDGVEDLSVNEIEKVTKEFFVADEDAPDLEEDADATFYEDEDNEEHVLVVNYPEAMAVDGEYSVTDLNKYVLDDEDLADVEGASVKAINDNTAVEITIPDENWDGSVSYSGDADLQIGRVEDLAGNKTALSSDVEVNAESSVEVKDVYASDNYTVVAELGDRLDTFEEDDFAFTGADASDLSLDKVSTDINDDGNTVITWEFDEANAIPSDVEALDLEVNGEASENVYGESVNNDTFNVDDHISPEVVDEDDNEIFEAGSNEITITFDEALNIPSENGDLAATDLVLTDDDGDLEPGTDYTVSTASDDLVIELDEDYNYEGTIDVKTDEGSVAYIVDGADEPNTIANFEIDDVEVDTTSE</sequence>
<organism evidence="1 2">
    <name type="scientific">Pontibacillus yanchengensis</name>
    <dbReference type="NCBI Taxonomy" id="462910"/>
    <lineage>
        <taxon>Bacteria</taxon>
        <taxon>Bacillati</taxon>
        <taxon>Bacillota</taxon>
        <taxon>Bacilli</taxon>
        <taxon>Bacillales</taxon>
        <taxon>Bacillaceae</taxon>
        <taxon>Pontibacillus</taxon>
    </lineage>
</organism>
<evidence type="ECO:0000313" key="2">
    <source>
        <dbReference type="Proteomes" id="UP000466692"/>
    </source>
</evidence>
<proteinExistence type="predicted"/>
<accession>A0ACC7VFK1</accession>
<keyword evidence="2" id="KW-1185">Reference proteome</keyword>
<evidence type="ECO:0000313" key="1">
    <source>
        <dbReference type="EMBL" id="MYL53741.1"/>
    </source>
</evidence>
<gene>
    <name evidence="1" type="ORF">GLW08_10375</name>
</gene>
<dbReference type="Proteomes" id="UP000466692">
    <property type="component" value="Unassembled WGS sequence"/>
</dbReference>
<reference evidence="1" key="1">
    <citation type="submission" date="2019-11" db="EMBL/GenBank/DDBJ databases">
        <title>Genome sequences of 17 halophilic strains isolated from different environments.</title>
        <authorList>
            <person name="Furrow R.E."/>
        </authorList>
    </citation>
    <scope>NUCLEOTIDE SEQUENCE</scope>
    <source>
        <strain evidence="1">22510_22_Filter</strain>
    </source>
</reference>
<name>A0ACC7VFK1_9BACI</name>
<comment type="caution">
    <text evidence="1">The sequence shown here is derived from an EMBL/GenBank/DDBJ whole genome shotgun (WGS) entry which is preliminary data.</text>
</comment>